<evidence type="ECO:0000313" key="1">
    <source>
        <dbReference type="EMBL" id="GEQ22748.1"/>
    </source>
</evidence>
<keyword evidence="1" id="KW-0378">Hydrolase</keyword>
<organism evidence="1 2">
    <name type="scientific">Clostridium butyricum</name>
    <dbReference type="NCBI Taxonomy" id="1492"/>
    <lineage>
        <taxon>Bacteria</taxon>
        <taxon>Bacillati</taxon>
        <taxon>Bacillota</taxon>
        <taxon>Clostridia</taxon>
        <taxon>Eubacteriales</taxon>
        <taxon>Clostridiaceae</taxon>
        <taxon>Clostridium</taxon>
    </lineage>
</organism>
<name>A0A512TRX3_CLOBU</name>
<gene>
    <name evidence="1" type="ORF">CBU02nite_32540</name>
</gene>
<reference evidence="1 2" key="1">
    <citation type="submission" date="2019-07" db="EMBL/GenBank/DDBJ databases">
        <title>Whole genome shotgun sequence of Clostridium butyricum NBRC 3858.</title>
        <authorList>
            <person name="Hosoyama A."/>
            <person name="Uohara A."/>
            <person name="Ohji S."/>
            <person name="Ichikawa N."/>
        </authorList>
    </citation>
    <scope>NUCLEOTIDE SEQUENCE [LARGE SCALE GENOMIC DNA]</scope>
    <source>
        <strain evidence="1 2">NBRC 3858</strain>
    </source>
</reference>
<dbReference type="Proteomes" id="UP000321089">
    <property type="component" value="Unassembled WGS sequence"/>
</dbReference>
<comment type="caution">
    <text evidence="1">The sequence shown here is derived from an EMBL/GenBank/DDBJ whole genome shotgun (WGS) entry which is preliminary data.</text>
</comment>
<protein>
    <submittedName>
        <fullName evidence="1">HNH endonuclease</fullName>
    </submittedName>
</protein>
<dbReference type="GO" id="GO:0004519">
    <property type="term" value="F:endonuclease activity"/>
    <property type="evidence" value="ECO:0007669"/>
    <property type="project" value="UniProtKB-KW"/>
</dbReference>
<proteinExistence type="predicted"/>
<sequence length="131" mass="15254">MLNEYLVCPICGNVATELHHIIFKSQVKALQNCKFNFIYLCDRCHRGTKGVHGKNGHDLDKRLKLMFQNKLEILFSKELLSRKDIKDTLGIKDKPIDSLCKLIKSEKGMFYREDVIRTLMNGKLILQEDEK</sequence>
<keyword evidence="1" id="KW-0255">Endonuclease</keyword>
<dbReference type="EMBL" id="BKBC01000059">
    <property type="protein sequence ID" value="GEQ22748.1"/>
    <property type="molecule type" value="Genomic_DNA"/>
</dbReference>
<accession>A0A512TRX3</accession>
<dbReference type="RefSeq" id="WP_146869061.1">
    <property type="nucleotide sequence ID" value="NZ_BKBC01000059.1"/>
</dbReference>
<dbReference type="AlphaFoldDB" id="A0A512TRX3"/>
<evidence type="ECO:0000313" key="2">
    <source>
        <dbReference type="Proteomes" id="UP000321089"/>
    </source>
</evidence>
<keyword evidence="1" id="KW-0540">Nuclease</keyword>